<dbReference type="InParanoid" id="A0A1X7V287"/>
<dbReference type="AlphaFoldDB" id="A0A1X7V287"/>
<organism evidence="1">
    <name type="scientific">Amphimedon queenslandica</name>
    <name type="common">Sponge</name>
    <dbReference type="NCBI Taxonomy" id="400682"/>
    <lineage>
        <taxon>Eukaryota</taxon>
        <taxon>Metazoa</taxon>
        <taxon>Porifera</taxon>
        <taxon>Demospongiae</taxon>
        <taxon>Heteroscleromorpha</taxon>
        <taxon>Haplosclerida</taxon>
        <taxon>Niphatidae</taxon>
        <taxon>Amphimedon</taxon>
    </lineage>
</organism>
<name>A0A1X7V287_AMPQE</name>
<accession>A0A1X7V287</accession>
<dbReference type="EnsemblMetazoa" id="Aqu2.1.34071_001">
    <property type="protein sequence ID" value="Aqu2.1.34071_001"/>
    <property type="gene ID" value="Aqu2.1.34071"/>
</dbReference>
<proteinExistence type="predicted"/>
<reference evidence="1" key="1">
    <citation type="submission" date="2017-05" db="UniProtKB">
        <authorList>
            <consortium name="EnsemblMetazoa"/>
        </authorList>
    </citation>
    <scope>IDENTIFICATION</scope>
</reference>
<evidence type="ECO:0000313" key="1">
    <source>
        <dbReference type="EnsemblMetazoa" id="Aqu2.1.34071_001"/>
    </source>
</evidence>
<protein>
    <submittedName>
        <fullName evidence="1">Uncharacterized protein</fullName>
    </submittedName>
</protein>
<sequence>MPYNVPKLNRYVRVKEAVFKRMIRELIQLGPDLHGYRVEYQFRGRVQLRQIIELAKTADGSLPPGVTCKYHLEDKTYCRFIQSYYRHCVRNGLFTGVNTGLVTMQKKRMLFCLYNTIGIWSYIMAPYVTPVDAVNLPPLIKAFLRAPSSAPYFPERAGLTKTRVDPSLEESVQRDRNTNSNLLQDIKEHLLVKRHFGKKGTFCAERNPRGVTRCFKSKQELYLYVYTYWGKKWRKELKHT</sequence>